<dbReference type="InterPro" id="IPR011009">
    <property type="entry name" value="Kinase-like_dom_sf"/>
</dbReference>
<dbReference type="Proteomes" id="UP001497516">
    <property type="component" value="Chromosome 6"/>
</dbReference>
<evidence type="ECO:0000313" key="10">
    <source>
        <dbReference type="EMBL" id="CAL1391829.1"/>
    </source>
</evidence>
<evidence type="ECO:0000256" key="9">
    <source>
        <dbReference type="SAM" id="MobiDB-lite"/>
    </source>
</evidence>
<gene>
    <name evidence="10" type="ORF">LTRI10_LOCUS32518</name>
</gene>
<keyword evidence="11" id="KW-1185">Reference proteome</keyword>
<feature type="compositionally biased region" description="Low complexity" evidence="9">
    <location>
        <begin position="30"/>
        <end position="40"/>
    </location>
</feature>
<dbReference type="SUPFAM" id="SSF56112">
    <property type="entry name" value="Protein kinase-like (PK-like)"/>
    <property type="match status" value="1"/>
</dbReference>
<organism evidence="10 11">
    <name type="scientific">Linum trigynum</name>
    <dbReference type="NCBI Taxonomy" id="586398"/>
    <lineage>
        <taxon>Eukaryota</taxon>
        <taxon>Viridiplantae</taxon>
        <taxon>Streptophyta</taxon>
        <taxon>Embryophyta</taxon>
        <taxon>Tracheophyta</taxon>
        <taxon>Spermatophyta</taxon>
        <taxon>Magnoliopsida</taxon>
        <taxon>eudicotyledons</taxon>
        <taxon>Gunneridae</taxon>
        <taxon>Pentapetalae</taxon>
        <taxon>rosids</taxon>
        <taxon>fabids</taxon>
        <taxon>Malpighiales</taxon>
        <taxon>Linaceae</taxon>
        <taxon>Linum</taxon>
    </lineage>
</organism>
<keyword evidence="3" id="KW-0808">Transferase</keyword>
<keyword evidence="4" id="KW-0547">Nucleotide-binding</keyword>
<dbReference type="AlphaFoldDB" id="A0AAV2F0Y8"/>
<dbReference type="GO" id="GO:0005524">
    <property type="term" value="F:ATP binding"/>
    <property type="evidence" value="ECO:0007669"/>
    <property type="project" value="UniProtKB-KW"/>
</dbReference>
<reference evidence="10 11" key="1">
    <citation type="submission" date="2024-04" db="EMBL/GenBank/DDBJ databases">
        <authorList>
            <person name="Fracassetti M."/>
        </authorList>
    </citation>
    <scope>NUCLEOTIDE SEQUENCE [LARGE SCALE GENOMIC DNA]</scope>
</reference>
<name>A0AAV2F0Y8_9ROSI</name>
<sequence length="116" mass="12866">MESLVDDGGVSLSTKTNKKSLVPRVPNSPPLSSCSTSRSQPLKQMPVMEFCLGGDHSLKPKQLGKFFPEFYAADVLLALDCLYMLRIIFRVLKPENILVLEAKISFPFCLPLHDAV</sequence>
<keyword evidence="2" id="KW-0723">Serine/threonine-protein kinase</keyword>
<dbReference type="EMBL" id="OZ034819">
    <property type="protein sequence ID" value="CAL1391829.1"/>
    <property type="molecule type" value="Genomic_DNA"/>
</dbReference>
<dbReference type="EC" id="2.7.11.1" evidence="1"/>
<comment type="catalytic activity">
    <reaction evidence="7">
        <text>L-threonyl-[protein] + ATP = O-phospho-L-threonyl-[protein] + ADP + H(+)</text>
        <dbReference type="Rhea" id="RHEA:46608"/>
        <dbReference type="Rhea" id="RHEA-COMP:11060"/>
        <dbReference type="Rhea" id="RHEA-COMP:11605"/>
        <dbReference type="ChEBI" id="CHEBI:15378"/>
        <dbReference type="ChEBI" id="CHEBI:30013"/>
        <dbReference type="ChEBI" id="CHEBI:30616"/>
        <dbReference type="ChEBI" id="CHEBI:61977"/>
        <dbReference type="ChEBI" id="CHEBI:456216"/>
        <dbReference type="EC" id="2.7.11.1"/>
    </reaction>
</comment>
<evidence type="ECO:0000256" key="4">
    <source>
        <dbReference type="ARBA" id="ARBA00022741"/>
    </source>
</evidence>
<evidence type="ECO:0000256" key="6">
    <source>
        <dbReference type="ARBA" id="ARBA00022840"/>
    </source>
</evidence>
<dbReference type="Gene3D" id="1.10.510.10">
    <property type="entry name" value="Transferase(Phosphotransferase) domain 1"/>
    <property type="match status" value="1"/>
</dbReference>
<keyword evidence="5" id="KW-0418">Kinase</keyword>
<feature type="region of interest" description="Disordered" evidence="9">
    <location>
        <begin position="1"/>
        <end position="40"/>
    </location>
</feature>
<evidence type="ECO:0000256" key="8">
    <source>
        <dbReference type="ARBA" id="ARBA00048679"/>
    </source>
</evidence>
<evidence type="ECO:0000256" key="3">
    <source>
        <dbReference type="ARBA" id="ARBA00022679"/>
    </source>
</evidence>
<comment type="catalytic activity">
    <reaction evidence="8">
        <text>L-seryl-[protein] + ATP = O-phospho-L-seryl-[protein] + ADP + H(+)</text>
        <dbReference type="Rhea" id="RHEA:17989"/>
        <dbReference type="Rhea" id="RHEA-COMP:9863"/>
        <dbReference type="Rhea" id="RHEA-COMP:11604"/>
        <dbReference type="ChEBI" id="CHEBI:15378"/>
        <dbReference type="ChEBI" id="CHEBI:29999"/>
        <dbReference type="ChEBI" id="CHEBI:30616"/>
        <dbReference type="ChEBI" id="CHEBI:83421"/>
        <dbReference type="ChEBI" id="CHEBI:456216"/>
        <dbReference type="EC" id="2.7.11.1"/>
    </reaction>
</comment>
<evidence type="ECO:0000256" key="2">
    <source>
        <dbReference type="ARBA" id="ARBA00022527"/>
    </source>
</evidence>
<accession>A0AAV2F0Y8</accession>
<dbReference type="GO" id="GO:0004674">
    <property type="term" value="F:protein serine/threonine kinase activity"/>
    <property type="evidence" value="ECO:0007669"/>
    <property type="project" value="UniProtKB-KW"/>
</dbReference>
<dbReference type="Gene3D" id="3.30.200.20">
    <property type="entry name" value="Phosphorylase Kinase, domain 1"/>
    <property type="match status" value="1"/>
</dbReference>
<evidence type="ECO:0000256" key="1">
    <source>
        <dbReference type="ARBA" id="ARBA00012513"/>
    </source>
</evidence>
<evidence type="ECO:0000313" key="11">
    <source>
        <dbReference type="Proteomes" id="UP001497516"/>
    </source>
</evidence>
<evidence type="ECO:0000256" key="5">
    <source>
        <dbReference type="ARBA" id="ARBA00022777"/>
    </source>
</evidence>
<protein>
    <recommendedName>
        <fullName evidence="1">non-specific serine/threonine protein kinase</fullName>
        <ecNumber evidence="1">2.7.11.1</ecNumber>
    </recommendedName>
</protein>
<proteinExistence type="predicted"/>
<dbReference type="PANTHER" id="PTHR45637">
    <property type="entry name" value="FLIPPASE KINASE 1-RELATED"/>
    <property type="match status" value="1"/>
</dbReference>
<evidence type="ECO:0000256" key="7">
    <source>
        <dbReference type="ARBA" id="ARBA00047899"/>
    </source>
</evidence>
<keyword evidence="6" id="KW-0067">ATP-binding</keyword>